<proteinExistence type="predicted"/>
<dbReference type="InterPro" id="IPR025662">
    <property type="entry name" value="Sigma_54_int_dom_ATP-bd_1"/>
</dbReference>
<dbReference type="Pfam" id="PF25601">
    <property type="entry name" value="AAA_lid_14"/>
    <property type="match status" value="1"/>
</dbReference>
<evidence type="ECO:0000313" key="7">
    <source>
        <dbReference type="EMBL" id="SHE75712.1"/>
    </source>
</evidence>
<evidence type="ECO:0000256" key="3">
    <source>
        <dbReference type="ARBA" id="ARBA00023015"/>
    </source>
</evidence>
<dbReference type="RefSeq" id="WP_072975391.1">
    <property type="nucleotide sequence ID" value="NZ_FQTY01000006.1"/>
</dbReference>
<keyword evidence="4" id="KW-0238">DNA-binding</keyword>
<dbReference type="SUPFAM" id="SSF46689">
    <property type="entry name" value="Homeodomain-like"/>
    <property type="match status" value="1"/>
</dbReference>
<dbReference type="PANTHER" id="PTHR32071">
    <property type="entry name" value="TRANSCRIPTIONAL REGULATORY PROTEIN"/>
    <property type="match status" value="1"/>
</dbReference>
<dbReference type="GO" id="GO:0043565">
    <property type="term" value="F:sequence-specific DNA binding"/>
    <property type="evidence" value="ECO:0007669"/>
    <property type="project" value="InterPro"/>
</dbReference>
<dbReference type="InterPro" id="IPR025943">
    <property type="entry name" value="Sigma_54_int_dom_ATP-bd_2"/>
</dbReference>
<dbReference type="GO" id="GO:0005524">
    <property type="term" value="F:ATP binding"/>
    <property type="evidence" value="ECO:0007669"/>
    <property type="project" value="UniProtKB-KW"/>
</dbReference>
<evidence type="ECO:0000256" key="5">
    <source>
        <dbReference type="ARBA" id="ARBA00023163"/>
    </source>
</evidence>
<dbReference type="InterPro" id="IPR009057">
    <property type="entry name" value="Homeodomain-like_sf"/>
</dbReference>
<feature type="domain" description="Sigma-54 factor interaction" evidence="6">
    <location>
        <begin position="150"/>
        <end position="378"/>
    </location>
</feature>
<dbReference type="PRINTS" id="PR01590">
    <property type="entry name" value="HTHFIS"/>
</dbReference>
<dbReference type="SUPFAM" id="SSF52540">
    <property type="entry name" value="P-loop containing nucleoside triphosphate hydrolases"/>
    <property type="match status" value="1"/>
</dbReference>
<dbReference type="PANTHER" id="PTHR32071:SF74">
    <property type="entry name" value="TRANSCRIPTIONAL ACTIVATOR ROCR"/>
    <property type="match status" value="1"/>
</dbReference>
<dbReference type="SMART" id="SM00382">
    <property type="entry name" value="AAA"/>
    <property type="match status" value="1"/>
</dbReference>
<dbReference type="AlphaFoldDB" id="A0A1M4W437"/>
<evidence type="ECO:0000256" key="1">
    <source>
        <dbReference type="ARBA" id="ARBA00022741"/>
    </source>
</evidence>
<keyword evidence="3" id="KW-0805">Transcription regulation</keyword>
<dbReference type="InterPro" id="IPR002078">
    <property type="entry name" value="Sigma_54_int"/>
</dbReference>
<dbReference type="InterPro" id="IPR003593">
    <property type="entry name" value="AAA+_ATPase"/>
</dbReference>
<dbReference type="Proteomes" id="UP000184114">
    <property type="component" value="Unassembled WGS sequence"/>
</dbReference>
<dbReference type="InterPro" id="IPR058031">
    <property type="entry name" value="AAA_lid_NorR"/>
</dbReference>
<evidence type="ECO:0000256" key="4">
    <source>
        <dbReference type="ARBA" id="ARBA00023125"/>
    </source>
</evidence>
<keyword evidence="8" id="KW-1185">Reference proteome</keyword>
<dbReference type="GeneID" id="90994330"/>
<organism evidence="7 8">
    <name type="scientific">Tissierella praeacuta DSM 18095</name>
    <dbReference type="NCBI Taxonomy" id="1123404"/>
    <lineage>
        <taxon>Bacteria</taxon>
        <taxon>Bacillati</taxon>
        <taxon>Bacillota</taxon>
        <taxon>Tissierellia</taxon>
        <taxon>Tissierellales</taxon>
        <taxon>Tissierellaceae</taxon>
        <taxon>Tissierella</taxon>
    </lineage>
</organism>
<dbReference type="InterPro" id="IPR025944">
    <property type="entry name" value="Sigma_54_int_dom_CS"/>
</dbReference>
<dbReference type="EMBL" id="FQTY01000006">
    <property type="protein sequence ID" value="SHE75712.1"/>
    <property type="molecule type" value="Genomic_DNA"/>
</dbReference>
<accession>A0A1M4W437</accession>
<dbReference type="PROSITE" id="PS00676">
    <property type="entry name" value="SIGMA54_INTERACT_2"/>
    <property type="match status" value="1"/>
</dbReference>
<evidence type="ECO:0000313" key="8">
    <source>
        <dbReference type="Proteomes" id="UP000184114"/>
    </source>
</evidence>
<gene>
    <name evidence="7" type="ORF">SAMN02745784_01697</name>
</gene>
<dbReference type="Pfam" id="PF02954">
    <property type="entry name" value="HTH_8"/>
    <property type="match status" value="1"/>
</dbReference>
<dbReference type="PROSITE" id="PS00675">
    <property type="entry name" value="SIGMA54_INTERACT_1"/>
    <property type="match status" value="1"/>
</dbReference>
<reference evidence="8" key="1">
    <citation type="submission" date="2016-11" db="EMBL/GenBank/DDBJ databases">
        <authorList>
            <person name="Varghese N."/>
            <person name="Submissions S."/>
        </authorList>
    </citation>
    <scope>NUCLEOTIDE SEQUENCE [LARGE SCALE GENOMIC DNA]</scope>
    <source>
        <strain evidence="8">DSM 18095</strain>
    </source>
</reference>
<dbReference type="Pfam" id="PF00158">
    <property type="entry name" value="Sigma54_activat"/>
    <property type="match status" value="1"/>
</dbReference>
<dbReference type="PROSITE" id="PS00688">
    <property type="entry name" value="SIGMA54_INTERACT_3"/>
    <property type="match status" value="1"/>
</dbReference>
<keyword evidence="2" id="KW-0067">ATP-binding</keyword>
<dbReference type="Gene3D" id="1.10.10.60">
    <property type="entry name" value="Homeodomain-like"/>
    <property type="match status" value="1"/>
</dbReference>
<dbReference type="PROSITE" id="PS50045">
    <property type="entry name" value="SIGMA54_INTERACT_4"/>
    <property type="match status" value="1"/>
</dbReference>
<dbReference type="Gene3D" id="1.10.8.60">
    <property type="match status" value="1"/>
</dbReference>
<dbReference type="Gene3D" id="3.40.50.300">
    <property type="entry name" value="P-loop containing nucleotide triphosphate hydrolases"/>
    <property type="match status" value="1"/>
</dbReference>
<evidence type="ECO:0000259" key="6">
    <source>
        <dbReference type="PROSITE" id="PS50045"/>
    </source>
</evidence>
<evidence type="ECO:0000256" key="2">
    <source>
        <dbReference type="ARBA" id="ARBA00022840"/>
    </source>
</evidence>
<dbReference type="InterPro" id="IPR027417">
    <property type="entry name" value="P-loop_NTPase"/>
</dbReference>
<keyword evidence="1" id="KW-0547">Nucleotide-binding</keyword>
<keyword evidence="5" id="KW-0804">Transcription</keyword>
<sequence length="467" mass="54045">MENNSYLTEMEYVDAIMIVDRHGRIVYSVRYNPRFDSNVCEDDFENIINRNFLEVYPDINPKDSTMIKCINEGRAFYLPQQVFSDYKGRIINTQNLTIPIIKSGKILGAIELSKDITKIEEQIKNKTNFSKNLFKKEKVQKDAIYTFEDIITSNKEMLHNIERAKIISNNQSSVIVYGETGTGKELYVQAIHNYSNRRNKPFIVQNCAALPENLFESILFGSVKGAFTGAVDKPGLFEEAHGGTLFLDEINSMPLNLQAKLLRVLQDGRVRRVGGNKEKEVDVRIISAMNIEPIKAMELGQIREDLFYRLSVVNIKLLPLRNRREDIMLYVDYFINIYNKKYNKEITGVSDEVKRLFFNYSWPGNVRELQHIIESSINFVKEGDIKLIHLPVYLNDKINGDNIKENEYSYNIGCSKSLDEVLEGIEKQMIFKALEETNGNITQAASLLKITRQRLHYKLDKYRIELI</sequence>
<dbReference type="GO" id="GO:0006355">
    <property type="term" value="P:regulation of DNA-templated transcription"/>
    <property type="evidence" value="ECO:0007669"/>
    <property type="project" value="InterPro"/>
</dbReference>
<protein>
    <submittedName>
        <fullName evidence="7">Arginine utilization regulatory protein</fullName>
    </submittedName>
</protein>
<dbReference type="Gene3D" id="3.30.450.20">
    <property type="entry name" value="PAS domain"/>
    <property type="match status" value="1"/>
</dbReference>
<name>A0A1M4W437_9FIRM</name>
<dbReference type="FunFam" id="3.40.50.300:FF:000006">
    <property type="entry name" value="DNA-binding transcriptional regulator NtrC"/>
    <property type="match status" value="1"/>
</dbReference>
<dbReference type="CDD" id="cd00009">
    <property type="entry name" value="AAA"/>
    <property type="match status" value="1"/>
</dbReference>
<dbReference type="InterPro" id="IPR002197">
    <property type="entry name" value="HTH_Fis"/>
</dbReference>
<dbReference type="STRING" id="1123404.SAMN02745784_01697"/>